<sequence>MDENRLTLYQECPAGTVATLKDQTKDGTSQKTSSSGAQADISPVSRPVNSTSKNKHQKRLPHQSCSRTVTYDYKTRTFVARNSKHRCRRVERVKIATQHGHSNSVIQKKPRARKTTNPGCPLDLVKTKAVQLSERIQPKERMDVTKLYTKLQCTEGSMAQSHLIHQSTTGENLPQMMTRRGPLQNRRNCWLGSPRVPDGYPHFHGNKKVRQKTARASLRNAISARHVKYSSMHLPHKVQKVQLKYCTERQNSAGDKKGNKSTFSLNGEDTAKRPGEHCDLSNDKPGESVTCSLPHANSMVVRKCSVTTGQKLESVVSRLWATVRHSDKERLNTTENISVPEAPEPQCDMSEMIDYDNMENANNCHQQDCSFQTIKDNTRKPGAEVDRLYSGGRSWTGQAEGSGICKEGLSLRLCSTLETSEPTCGEIMEGIQADVEELPTLEWMGGEGSPTCHSIDTSPPKLDRISCNLSSDLVTVPIVRMPTDPSVTRKTEETISCLLEQKVGTTLPDTSTSPHGYVYSTSEVVRPENYRCTAEQVQNSELLTFPQDPYPDVDKVNGQHFMSFSNQEALEAHKTVEARVEKEFRLDSRVFIQDVMEYKLLYGKQKKKKRKHKAPEGWNPGLHNRHTRYNMMLVEEVLKKRVVLSGICTQAAMQIDPTQTANTNQTSCVSSCRVPAAIMAPPSKRRKGGDGLVSKLLGCENLHWKRKARLMWDMVQAGTRHDMVQAGTRHDMVQAGTRRDSAQAGTRHDMVQAGTRHDMVQAGTRRDSAQAGTRHDMVQAGTRHDIVQAGTRHDMVQAGTRHDMVQAGTRHDMVQAGTRHDMVQAGTRHDICYHGNTESQYNTTGDDDHQFTAGVGYSADMHLEPKNQSGHVFETQTSAVESEQHKKTDVNFATFESERAPKQRSVRSETCAAVGIEKKGDEQKTATHNVMKYMSKHPKVQQQQEMEENFSQ</sequence>
<feature type="region of interest" description="Disordered" evidence="1">
    <location>
        <begin position="99"/>
        <end position="120"/>
    </location>
</feature>
<proteinExistence type="predicted"/>
<dbReference type="OrthoDB" id="10049879at2759"/>
<dbReference type="Proteomes" id="UP000001554">
    <property type="component" value="Chromosome 18"/>
</dbReference>
<reference evidence="3" key="2">
    <citation type="submission" date="2025-08" db="UniProtKB">
        <authorList>
            <consortium name="RefSeq"/>
        </authorList>
    </citation>
    <scope>IDENTIFICATION</scope>
    <source>
        <strain evidence="3">S238N-H82</strain>
        <tissue evidence="3">Testes</tissue>
    </source>
</reference>
<dbReference type="KEGG" id="bfo:118406034"/>
<feature type="region of interest" description="Disordered" evidence="1">
    <location>
        <begin position="250"/>
        <end position="275"/>
    </location>
</feature>
<feature type="region of interest" description="Disordered" evidence="1">
    <location>
        <begin position="17"/>
        <end position="62"/>
    </location>
</feature>
<evidence type="ECO:0000256" key="1">
    <source>
        <dbReference type="SAM" id="MobiDB-lite"/>
    </source>
</evidence>
<feature type="compositionally biased region" description="Polar residues" evidence="1">
    <location>
        <begin position="26"/>
        <end position="37"/>
    </location>
</feature>
<dbReference type="PANTHER" id="PTHR35683">
    <property type="entry name" value="YALI0C04136P"/>
    <property type="match status" value="1"/>
</dbReference>
<dbReference type="AlphaFoldDB" id="A0A9J7HNY3"/>
<dbReference type="GeneID" id="118406034"/>
<dbReference type="InterPro" id="IPR011049">
    <property type="entry name" value="Serralysin-like_metalloprot_C"/>
</dbReference>
<reference evidence="2" key="1">
    <citation type="journal article" date="2020" name="Nat. Ecol. Evol.">
        <title>Deeply conserved synteny resolves early events in vertebrate evolution.</title>
        <authorList>
            <person name="Simakov O."/>
            <person name="Marletaz F."/>
            <person name="Yue J.X."/>
            <person name="O'Connell B."/>
            <person name="Jenkins J."/>
            <person name="Brandt A."/>
            <person name="Calef R."/>
            <person name="Tung C.H."/>
            <person name="Huang T.K."/>
            <person name="Schmutz J."/>
            <person name="Satoh N."/>
            <person name="Yu J.K."/>
            <person name="Putnam N.H."/>
            <person name="Green R.E."/>
            <person name="Rokhsar D.S."/>
        </authorList>
    </citation>
    <scope>NUCLEOTIDE SEQUENCE [LARGE SCALE GENOMIC DNA]</scope>
    <source>
        <strain evidence="2">S238N-H82</strain>
    </source>
</reference>
<evidence type="ECO:0000313" key="2">
    <source>
        <dbReference type="Proteomes" id="UP000001554"/>
    </source>
</evidence>
<organism evidence="2 3">
    <name type="scientific">Branchiostoma floridae</name>
    <name type="common">Florida lancelet</name>
    <name type="synonym">Amphioxus</name>
    <dbReference type="NCBI Taxonomy" id="7739"/>
    <lineage>
        <taxon>Eukaryota</taxon>
        <taxon>Metazoa</taxon>
        <taxon>Chordata</taxon>
        <taxon>Cephalochordata</taxon>
        <taxon>Leptocardii</taxon>
        <taxon>Amphioxiformes</taxon>
        <taxon>Branchiostomatidae</taxon>
        <taxon>Branchiostoma</taxon>
    </lineage>
</organism>
<dbReference type="SUPFAM" id="SSF51120">
    <property type="entry name" value="beta-Roll"/>
    <property type="match status" value="1"/>
</dbReference>
<keyword evidence="2" id="KW-1185">Reference proteome</keyword>
<name>A0A9J7HNY3_BRAFL</name>
<dbReference type="RefSeq" id="XP_035661782.1">
    <property type="nucleotide sequence ID" value="XM_035805889.1"/>
</dbReference>
<gene>
    <name evidence="3" type="primary">LOC118406034</name>
</gene>
<dbReference type="PANTHER" id="PTHR35683:SF7">
    <property type="entry name" value="APPLE DOMAIN-CONTAINING PROTEIN"/>
    <property type="match status" value="1"/>
</dbReference>
<accession>A0A9J7HNY3</accession>
<protein>
    <submittedName>
        <fullName evidence="3">Uncharacterized protein LOC118406034</fullName>
    </submittedName>
</protein>
<evidence type="ECO:0000313" key="3">
    <source>
        <dbReference type="RefSeq" id="XP_035661782.1"/>
    </source>
</evidence>